<organism evidence="2 3">
    <name type="scientific">Vitis vinifera</name>
    <name type="common">Grape</name>
    <dbReference type="NCBI Taxonomy" id="29760"/>
    <lineage>
        <taxon>Eukaryota</taxon>
        <taxon>Viridiplantae</taxon>
        <taxon>Streptophyta</taxon>
        <taxon>Embryophyta</taxon>
        <taxon>Tracheophyta</taxon>
        <taxon>Spermatophyta</taxon>
        <taxon>Magnoliopsida</taxon>
        <taxon>eudicotyledons</taxon>
        <taxon>Gunneridae</taxon>
        <taxon>Pentapetalae</taxon>
        <taxon>rosids</taxon>
        <taxon>Vitales</taxon>
        <taxon>Vitaceae</taxon>
        <taxon>Viteae</taxon>
        <taxon>Vitis</taxon>
    </lineage>
</organism>
<feature type="region of interest" description="Disordered" evidence="1">
    <location>
        <begin position="209"/>
        <end position="240"/>
    </location>
</feature>
<dbReference type="PANTHER" id="PTHR34222">
    <property type="entry name" value="GAG_PRE-INTEGRS DOMAIN-CONTAINING PROTEIN"/>
    <property type="match status" value="1"/>
</dbReference>
<evidence type="ECO:0000313" key="3">
    <source>
        <dbReference type="Proteomes" id="UP000288805"/>
    </source>
</evidence>
<dbReference type="AlphaFoldDB" id="A0A438BQ78"/>
<evidence type="ECO:0008006" key="4">
    <source>
        <dbReference type="Google" id="ProtNLM"/>
    </source>
</evidence>
<proteinExistence type="predicted"/>
<comment type="caution">
    <text evidence="2">The sequence shown here is derived from an EMBL/GenBank/DDBJ whole genome shotgun (WGS) entry which is preliminary data.</text>
</comment>
<dbReference type="Proteomes" id="UP000288805">
    <property type="component" value="Unassembled WGS sequence"/>
</dbReference>
<gene>
    <name evidence="2" type="ORF">CK203_108696</name>
</gene>
<evidence type="ECO:0000313" key="2">
    <source>
        <dbReference type="EMBL" id="RVW13116.1"/>
    </source>
</evidence>
<reference evidence="2 3" key="1">
    <citation type="journal article" date="2018" name="PLoS Genet.">
        <title>Population sequencing reveals clonal diversity and ancestral inbreeding in the grapevine cultivar Chardonnay.</title>
        <authorList>
            <person name="Roach M.J."/>
            <person name="Johnson D.L."/>
            <person name="Bohlmann J."/>
            <person name="van Vuuren H.J."/>
            <person name="Jones S.J."/>
            <person name="Pretorius I.S."/>
            <person name="Schmidt S.A."/>
            <person name="Borneman A.R."/>
        </authorList>
    </citation>
    <scope>NUCLEOTIDE SEQUENCE [LARGE SCALE GENOMIC DNA]</scope>
    <source>
        <strain evidence="3">cv. Chardonnay</strain>
        <tissue evidence="2">Leaf</tissue>
    </source>
</reference>
<sequence length="309" mass="35043">MSEVAETTTTTQSEEIVYLNNSGNCKTFRLRIGPKPGDPRFEAWDEEDSMIMAWLWNSTTPEISDTSLWQELDHYWVIKTKCPEDAAVLKDFIEQDRVYDFLVGLNPEFDQVRIQILGKQEVPCFNEVVALIRGEESRRSVMLEPQTLDGSILVAKTEYSEQGKNDLPKHLGRDNQWKENKDNLWCTCCKKPRHTKEKCWKLNGKPPSCEWGNRGGQQRPQAHMASSPKTEENSATGGFNSEEMEKLRSLLGSLDKPTGTYSSATDHMTSKSQLFHTYTPSPSNKKIAVANGSLATVAGTRLREEDWTC</sequence>
<evidence type="ECO:0000256" key="1">
    <source>
        <dbReference type="SAM" id="MobiDB-lite"/>
    </source>
</evidence>
<protein>
    <recommendedName>
        <fullName evidence="4">Retrotransposon gag domain-containing protein</fullName>
    </recommendedName>
</protein>
<dbReference type="PANTHER" id="PTHR34222:SF37">
    <property type="entry name" value="RETROTRANSPOSON GAG DOMAIN-CONTAINING PROTEIN"/>
    <property type="match status" value="1"/>
</dbReference>
<dbReference type="EMBL" id="QGNW01002665">
    <property type="protein sequence ID" value="RVW13116.1"/>
    <property type="molecule type" value="Genomic_DNA"/>
</dbReference>
<accession>A0A438BQ78</accession>
<name>A0A438BQ78_VITVI</name>